<name>A0A017H4G3_9FUSO</name>
<dbReference type="OrthoDB" id="10007613at2"/>
<dbReference type="RefSeq" id="WP_005964305.1">
    <property type="nucleotide sequence ID" value="NZ_AOJP01000005.1"/>
</dbReference>
<organism evidence="1 2">
    <name type="scientific">Fusobacterium necrophorum subsp. funduliforme B35</name>
    <dbReference type="NCBI Taxonomy" id="1226633"/>
    <lineage>
        <taxon>Bacteria</taxon>
        <taxon>Fusobacteriati</taxon>
        <taxon>Fusobacteriota</taxon>
        <taxon>Fusobacteriia</taxon>
        <taxon>Fusobacteriales</taxon>
        <taxon>Fusobacteriaceae</taxon>
        <taxon>Fusobacterium</taxon>
    </lineage>
</organism>
<dbReference type="PROSITE" id="PS51257">
    <property type="entry name" value="PROKAR_LIPOPROTEIN"/>
    <property type="match status" value="1"/>
</dbReference>
<dbReference type="Proteomes" id="UP000031184">
    <property type="component" value="Unassembled WGS sequence"/>
</dbReference>
<accession>A0A017H4G3</accession>
<gene>
    <name evidence="1" type="ORF">C095_11550</name>
</gene>
<dbReference type="EMBL" id="AUZI01000031">
    <property type="protein sequence ID" value="KID48135.1"/>
    <property type="molecule type" value="Genomic_DNA"/>
</dbReference>
<evidence type="ECO:0000313" key="2">
    <source>
        <dbReference type="Proteomes" id="UP000031184"/>
    </source>
</evidence>
<evidence type="ECO:0000313" key="1">
    <source>
        <dbReference type="EMBL" id="KID48135.1"/>
    </source>
</evidence>
<comment type="caution">
    <text evidence="1">The sequence shown here is derived from an EMBL/GenBank/DDBJ whole genome shotgun (WGS) entry which is preliminary data.</text>
</comment>
<reference evidence="1 2" key="1">
    <citation type="submission" date="2013-08" db="EMBL/GenBank/DDBJ databases">
        <title>An opportunistic ruminal bacterium that causes liver abscesses in cattle.</title>
        <authorList>
            <person name="Benahmed F.H."/>
            <person name="Rasmussen M."/>
            <person name="Harbottle H."/>
            <person name="Soppet D."/>
            <person name="Nagaraja T.G."/>
            <person name="Davidson M."/>
        </authorList>
    </citation>
    <scope>NUCLEOTIDE SEQUENCE [LARGE SCALE GENOMIC DNA]</scope>
    <source>
        <strain evidence="1 2">B35</strain>
    </source>
</reference>
<proteinExistence type="predicted"/>
<dbReference type="GeneID" id="75074726"/>
<protein>
    <submittedName>
        <fullName evidence="1">Uncharacterized protein</fullName>
    </submittedName>
</protein>
<sequence>MKKIFRYFLILCFALSVTGCFSLDARQSAAVDLSLNFQHFLLKKDVTLFEIEELFGEPQAKSDGHPKVVISYVGGDFYWKNSEKNRKILETHIPKYFLENKDNFNKCFLLFSFLYDEARNEYILNDVFCY</sequence>
<dbReference type="AlphaFoldDB" id="A0A017H4G3"/>
<dbReference type="PATRIC" id="fig|1226633.4.peg.2339"/>